<evidence type="ECO:0000256" key="1">
    <source>
        <dbReference type="ARBA" id="ARBA00021292"/>
    </source>
</evidence>
<dbReference type="SUPFAM" id="SSF53756">
    <property type="entry name" value="UDP-Glycosyltransferase/glycogen phosphorylase"/>
    <property type="match status" value="1"/>
</dbReference>
<dbReference type="InterPro" id="IPR028098">
    <property type="entry name" value="Glyco_trans_4-like_N"/>
</dbReference>
<evidence type="ECO:0000259" key="5">
    <source>
        <dbReference type="Pfam" id="PF00534"/>
    </source>
</evidence>
<dbReference type="Pfam" id="PF13439">
    <property type="entry name" value="Glyco_transf_4"/>
    <property type="match status" value="1"/>
</dbReference>
<dbReference type="GO" id="GO:0016758">
    <property type="term" value="F:hexosyltransferase activity"/>
    <property type="evidence" value="ECO:0007669"/>
    <property type="project" value="TreeGrafter"/>
</dbReference>
<dbReference type="InterPro" id="IPR050194">
    <property type="entry name" value="Glycosyltransferase_grp1"/>
</dbReference>
<comment type="caution">
    <text evidence="7">The sequence shown here is derived from an EMBL/GenBank/DDBJ whole genome shotgun (WGS) entry which is preliminary data.</text>
</comment>
<feature type="domain" description="Glycosyl transferase family 1" evidence="5">
    <location>
        <begin position="202"/>
        <end position="356"/>
    </location>
</feature>
<evidence type="ECO:0000256" key="4">
    <source>
        <dbReference type="SAM" id="MobiDB-lite"/>
    </source>
</evidence>
<dbReference type="GO" id="GO:1901137">
    <property type="term" value="P:carbohydrate derivative biosynthetic process"/>
    <property type="evidence" value="ECO:0007669"/>
    <property type="project" value="UniProtKB-ARBA"/>
</dbReference>
<keyword evidence="3" id="KW-0808">Transferase</keyword>
<dbReference type="PANTHER" id="PTHR45947">
    <property type="entry name" value="SULFOQUINOVOSYL TRANSFERASE SQD2"/>
    <property type="match status" value="1"/>
</dbReference>
<accession>A0A0M0F9F4</accession>
<dbReference type="EMBL" id="ATNL01000007">
    <property type="protein sequence ID" value="KON74093.1"/>
    <property type="molecule type" value="Genomic_DNA"/>
</dbReference>
<keyword evidence="2" id="KW-0328">Glycosyltransferase</keyword>
<proteinExistence type="predicted"/>
<dbReference type="InterPro" id="IPR001296">
    <property type="entry name" value="Glyco_trans_1"/>
</dbReference>
<organism evidence="7 8">
    <name type="scientific">Cellulosimicrobium cellulans F16</name>
    <dbReference type="NCBI Taxonomy" id="1350482"/>
    <lineage>
        <taxon>Bacteria</taxon>
        <taxon>Bacillati</taxon>
        <taxon>Actinomycetota</taxon>
        <taxon>Actinomycetes</taxon>
        <taxon>Micrococcales</taxon>
        <taxon>Promicromonosporaceae</taxon>
        <taxon>Cellulosimicrobium</taxon>
    </lineage>
</organism>
<gene>
    <name evidence="7" type="ORF">M768_08285</name>
</gene>
<sequence length="399" mass="42075">MVSVALVASSFLPRAGGVEEHVLHVARRLHADGHRVAVWAVDQGDEGVPAALDGVVPVRYLPTPLPARSAASVASFARAAPAAWRAWRAAYRADRPDVLHVHCYGPQGPWAHALSRRTGTPLVVTGHGETFMDAHDAFGSSALLRGALRRSLEHASAVTACSSYALADLEDRFGLARGRGVVVPNGIDLDEPGGPRPPWLPDRYVLAVGRVVRTKGFDLLVRAFARAGLPPDVRLVVGGDGPELAELGELARREGVADRVVLPGRLSRPQVVAAVGSALALVVPSRVEAFGIVVLEGWRAGVPVVVTSRGGTPEFVDDGRTGLLVDPEDTAALGRAVERVVDDRRLAQALGDAGRARADGFSWDRVARRYAELYPGPAVPRPASGELPPEGRRGAGAAD</sequence>
<evidence type="ECO:0000259" key="6">
    <source>
        <dbReference type="Pfam" id="PF13439"/>
    </source>
</evidence>
<protein>
    <recommendedName>
        <fullName evidence="1">D-inositol 3-phosphate glycosyltransferase</fullName>
    </recommendedName>
</protein>
<dbReference type="Pfam" id="PF00534">
    <property type="entry name" value="Glycos_transf_1"/>
    <property type="match status" value="1"/>
</dbReference>
<keyword evidence="8" id="KW-1185">Reference proteome</keyword>
<dbReference type="Proteomes" id="UP000037387">
    <property type="component" value="Unassembled WGS sequence"/>
</dbReference>
<name>A0A0M0F9F4_CELCE</name>
<evidence type="ECO:0000313" key="7">
    <source>
        <dbReference type="EMBL" id="KON74093.1"/>
    </source>
</evidence>
<evidence type="ECO:0000256" key="3">
    <source>
        <dbReference type="ARBA" id="ARBA00022679"/>
    </source>
</evidence>
<evidence type="ECO:0000313" key="8">
    <source>
        <dbReference type="Proteomes" id="UP000037387"/>
    </source>
</evidence>
<feature type="region of interest" description="Disordered" evidence="4">
    <location>
        <begin position="375"/>
        <end position="399"/>
    </location>
</feature>
<evidence type="ECO:0000256" key="2">
    <source>
        <dbReference type="ARBA" id="ARBA00022676"/>
    </source>
</evidence>
<dbReference type="CDD" id="cd03801">
    <property type="entry name" value="GT4_PimA-like"/>
    <property type="match status" value="1"/>
</dbReference>
<dbReference type="RefSeq" id="WP_053370126.1">
    <property type="nucleotide sequence ID" value="NZ_KQ435289.1"/>
</dbReference>
<dbReference type="PANTHER" id="PTHR45947:SF3">
    <property type="entry name" value="SULFOQUINOVOSYL TRANSFERASE SQD2"/>
    <property type="match status" value="1"/>
</dbReference>
<dbReference type="AlphaFoldDB" id="A0A0M0F9F4"/>
<dbReference type="PATRIC" id="fig|1350482.3.peg.1659"/>
<dbReference type="Gene3D" id="3.40.50.2000">
    <property type="entry name" value="Glycogen Phosphorylase B"/>
    <property type="match status" value="2"/>
</dbReference>
<reference evidence="7 8" key="1">
    <citation type="journal article" date="2015" name="Sci. Rep.">
        <title>Functional and structural properties of a novel cellulosome-like multienzyme complex: efficient glycoside hydrolysis of water-insoluble 7-xylosyl-10-deacetylpaclitaxel.</title>
        <authorList>
            <person name="Dou T.Y."/>
            <person name="Luan H.W."/>
            <person name="Ge G.B."/>
            <person name="Dong M.M."/>
            <person name="Zou H.F."/>
            <person name="He Y.Q."/>
            <person name="Cui P."/>
            <person name="Wang J.Y."/>
            <person name="Hao D.C."/>
            <person name="Yang S.L."/>
            <person name="Yang L."/>
        </authorList>
    </citation>
    <scope>NUCLEOTIDE SEQUENCE [LARGE SCALE GENOMIC DNA]</scope>
    <source>
        <strain evidence="7 8">F16</strain>
    </source>
</reference>
<feature type="domain" description="Glycosyltransferase subfamily 4-like N-terminal" evidence="6">
    <location>
        <begin position="16"/>
        <end position="190"/>
    </location>
</feature>